<dbReference type="Proteomes" id="UP000824250">
    <property type="component" value="Unassembled WGS sequence"/>
</dbReference>
<sequence>MRELMLLCITFAGFFFSFHMAGCLGRFLKERYLTDRQHVRWMVKGLPDYGCSLQPRTEDGLDTLRMEKRGKLKKEERYDKMSGRQ</sequence>
<dbReference type="AlphaFoldDB" id="A0A9D1A326"/>
<reference evidence="1" key="1">
    <citation type="submission" date="2020-10" db="EMBL/GenBank/DDBJ databases">
        <authorList>
            <person name="Gilroy R."/>
        </authorList>
    </citation>
    <scope>NUCLEOTIDE SEQUENCE</scope>
    <source>
        <strain evidence="1">CHK180-2868</strain>
    </source>
</reference>
<evidence type="ECO:0000313" key="1">
    <source>
        <dbReference type="EMBL" id="HIR04796.1"/>
    </source>
</evidence>
<dbReference type="EMBL" id="DVGC01000009">
    <property type="protein sequence ID" value="HIR04796.1"/>
    <property type="molecule type" value="Genomic_DNA"/>
</dbReference>
<comment type="caution">
    <text evidence="1">The sequence shown here is derived from an EMBL/GenBank/DDBJ whole genome shotgun (WGS) entry which is preliminary data.</text>
</comment>
<name>A0A9D1A326_9FIRM</name>
<organism evidence="1 2">
    <name type="scientific">Candidatus Copromonas faecavium</name>
    <name type="common">nom. illeg.</name>
    <dbReference type="NCBI Taxonomy" id="2840740"/>
    <lineage>
        <taxon>Bacteria</taxon>
        <taxon>Bacillati</taxon>
        <taxon>Bacillota</taxon>
        <taxon>Clostridia</taxon>
        <taxon>Lachnospirales</taxon>
        <taxon>Lachnospiraceae</taxon>
        <taxon>Candidatus Copromonas (nom. illeg.)</taxon>
    </lineage>
</organism>
<accession>A0A9D1A326</accession>
<gene>
    <name evidence="1" type="ORF">IAB28_02345</name>
</gene>
<evidence type="ECO:0000313" key="2">
    <source>
        <dbReference type="Proteomes" id="UP000824250"/>
    </source>
</evidence>
<proteinExistence type="predicted"/>
<protein>
    <submittedName>
        <fullName evidence="1">Uncharacterized protein</fullName>
    </submittedName>
</protein>
<reference evidence="1" key="2">
    <citation type="journal article" date="2021" name="PeerJ">
        <title>Extensive microbial diversity within the chicken gut microbiome revealed by metagenomics and culture.</title>
        <authorList>
            <person name="Gilroy R."/>
            <person name="Ravi A."/>
            <person name="Getino M."/>
            <person name="Pursley I."/>
            <person name="Horton D.L."/>
            <person name="Alikhan N.F."/>
            <person name="Baker D."/>
            <person name="Gharbi K."/>
            <person name="Hall N."/>
            <person name="Watson M."/>
            <person name="Adriaenssens E.M."/>
            <person name="Foster-Nyarko E."/>
            <person name="Jarju S."/>
            <person name="Secka A."/>
            <person name="Antonio M."/>
            <person name="Oren A."/>
            <person name="Chaudhuri R.R."/>
            <person name="La Ragione R."/>
            <person name="Hildebrand F."/>
            <person name="Pallen M.J."/>
        </authorList>
    </citation>
    <scope>NUCLEOTIDE SEQUENCE</scope>
    <source>
        <strain evidence="1">CHK180-2868</strain>
    </source>
</reference>